<reference evidence="4 5" key="1">
    <citation type="submission" date="2020-12" db="EMBL/GenBank/DDBJ databases">
        <title>Concerted genomic and epigenomic changes stabilize Arabidopsis allopolyploids.</title>
        <authorList>
            <person name="Chen Z."/>
        </authorList>
    </citation>
    <scope>NUCLEOTIDE SEQUENCE [LARGE SCALE GENOMIC DNA]</scope>
    <source>
        <strain evidence="4">As9502</strain>
        <tissue evidence="4">Leaf</tissue>
    </source>
</reference>
<evidence type="ECO:0000313" key="4">
    <source>
        <dbReference type="EMBL" id="KAG7612396.1"/>
    </source>
</evidence>
<dbReference type="GO" id="GO:0072542">
    <property type="term" value="F:protein phosphatase activator activity"/>
    <property type="evidence" value="ECO:0007669"/>
    <property type="project" value="TreeGrafter"/>
</dbReference>
<feature type="domain" description="Serine/threonine-protein phosphatase 4 regulatory subunit 3-like central" evidence="3">
    <location>
        <begin position="16"/>
        <end position="197"/>
    </location>
</feature>
<dbReference type="PANTHER" id="PTHR23318">
    <property type="entry name" value="ATP SYNTHASE GAMMA-RELATED"/>
    <property type="match status" value="1"/>
</dbReference>
<proteinExistence type="predicted"/>
<dbReference type="EMBL" id="JAEFBJ010000005">
    <property type="protein sequence ID" value="KAG7612396.1"/>
    <property type="molecule type" value="Genomic_DNA"/>
</dbReference>
<keyword evidence="5" id="KW-1185">Reference proteome</keyword>
<dbReference type="GO" id="GO:0030289">
    <property type="term" value="C:protein phosphatase 4 complex"/>
    <property type="evidence" value="ECO:0007669"/>
    <property type="project" value="TreeGrafter"/>
</dbReference>
<dbReference type="InterPro" id="IPR006887">
    <property type="entry name" value="P4R3-like_central_dom"/>
</dbReference>
<dbReference type="GO" id="GO:0005654">
    <property type="term" value="C:nucleoplasm"/>
    <property type="evidence" value="ECO:0007669"/>
    <property type="project" value="TreeGrafter"/>
</dbReference>
<evidence type="ECO:0000259" key="3">
    <source>
        <dbReference type="Pfam" id="PF04802"/>
    </source>
</evidence>
<comment type="caution">
    <text evidence="4">The sequence shown here is derived from an EMBL/GenBank/DDBJ whole genome shotgun (WGS) entry which is preliminary data.</text>
</comment>
<comment type="subcellular location">
    <subcellularLocation>
        <location evidence="1">Nucleus</location>
    </subcellularLocation>
</comment>
<feature type="non-terminal residue" evidence="4">
    <location>
        <position position="218"/>
    </location>
</feature>
<evidence type="ECO:0000313" key="5">
    <source>
        <dbReference type="Proteomes" id="UP000694251"/>
    </source>
</evidence>
<keyword evidence="2" id="KW-0539">Nucleus</keyword>
<evidence type="ECO:0000256" key="2">
    <source>
        <dbReference type="ARBA" id="ARBA00023242"/>
    </source>
</evidence>
<name>A0A8T2DNA4_ARASU</name>
<sequence>MYLFHSSLQVVADYGNTDQMRLTELMLKNGAFFQKLIDVFDDCENRKDIDGLHMMFNIVKEIISVNNYQILEIILGDQLFMKIFGCLEYDPDVPQSKDHRTSLRKNVVFVEDIPIKNPLVLSKIHQTYRIDFLKDVVLTDVLDVATSAFLDSVINANKATVLTLLKDDIQESFARLRSPSTSDESRNNLVFPLHEASIIFLRLWSFCNSWSNVWKWLF</sequence>
<dbReference type="InterPro" id="IPR051137">
    <property type="entry name" value="PP4R3-like"/>
</dbReference>
<protein>
    <recommendedName>
        <fullName evidence="3">Serine/threonine-protein phosphatase 4 regulatory subunit 3-like central domain-containing protein</fullName>
    </recommendedName>
</protein>
<dbReference type="Proteomes" id="UP000694251">
    <property type="component" value="Chromosome 5"/>
</dbReference>
<dbReference type="PANTHER" id="PTHR23318:SF0">
    <property type="entry name" value="SERINE_THREONINE-PROTEIN PHOSPHATASE 4 REGULATORY SUBUNIT 3"/>
    <property type="match status" value="1"/>
</dbReference>
<dbReference type="Pfam" id="PF04802">
    <property type="entry name" value="PP4R3"/>
    <property type="match status" value="1"/>
</dbReference>
<dbReference type="AlphaFoldDB" id="A0A8T2DNA4"/>
<dbReference type="OrthoDB" id="27483at2759"/>
<organism evidence="4 5">
    <name type="scientific">Arabidopsis suecica</name>
    <name type="common">Swedish thale-cress</name>
    <name type="synonym">Cardaminopsis suecica</name>
    <dbReference type="NCBI Taxonomy" id="45249"/>
    <lineage>
        <taxon>Eukaryota</taxon>
        <taxon>Viridiplantae</taxon>
        <taxon>Streptophyta</taxon>
        <taxon>Embryophyta</taxon>
        <taxon>Tracheophyta</taxon>
        <taxon>Spermatophyta</taxon>
        <taxon>Magnoliopsida</taxon>
        <taxon>eudicotyledons</taxon>
        <taxon>Gunneridae</taxon>
        <taxon>Pentapetalae</taxon>
        <taxon>rosids</taxon>
        <taxon>malvids</taxon>
        <taxon>Brassicales</taxon>
        <taxon>Brassicaceae</taxon>
        <taxon>Camelineae</taxon>
        <taxon>Arabidopsis</taxon>
    </lineage>
</organism>
<accession>A0A8T2DNA4</accession>
<gene>
    <name evidence="4" type="ORF">ISN44_As05g044140</name>
</gene>
<evidence type="ECO:0000256" key="1">
    <source>
        <dbReference type="ARBA" id="ARBA00004123"/>
    </source>
</evidence>